<gene>
    <name evidence="2" type="primary">Vigan.06G189600</name>
    <name evidence="2" type="ORF">VIGAN_06189600</name>
</gene>
<accession>A0A0S3SCR3</accession>
<dbReference type="AlphaFoldDB" id="A0A0S3SCR3"/>
<name>A0A0S3SCR3_PHAAN</name>
<dbReference type="Proteomes" id="UP000291084">
    <property type="component" value="Chromosome 6"/>
</dbReference>
<proteinExistence type="predicted"/>
<reference evidence="2 3" key="1">
    <citation type="journal article" date="2015" name="Sci. Rep.">
        <title>The power of single molecule real-time sequencing technology in the de novo assembly of a eukaryotic genome.</title>
        <authorList>
            <person name="Sakai H."/>
            <person name="Naito K."/>
            <person name="Ogiso-Tanaka E."/>
            <person name="Takahashi Y."/>
            <person name="Iseki K."/>
            <person name="Muto C."/>
            <person name="Satou K."/>
            <person name="Teruya K."/>
            <person name="Shiroma A."/>
            <person name="Shimoji M."/>
            <person name="Hirano T."/>
            <person name="Itoh T."/>
            <person name="Kaga A."/>
            <person name="Tomooka N."/>
        </authorList>
    </citation>
    <scope>NUCLEOTIDE SEQUENCE [LARGE SCALE GENOMIC DNA]</scope>
    <source>
        <strain evidence="3">cv. Shumari</strain>
    </source>
</reference>
<feature type="region of interest" description="Disordered" evidence="1">
    <location>
        <begin position="1"/>
        <end position="38"/>
    </location>
</feature>
<keyword evidence="3" id="KW-1185">Reference proteome</keyword>
<evidence type="ECO:0000313" key="2">
    <source>
        <dbReference type="EMBL" id="BAT90627.1"/>
    </source>
</evidence>
<evidence type="ECO:0000313" key="3">
    <source>
        <dbReference type="Proteomes" id="UP000291084"/>
    </source>
</evidence>
<feature type="non-terminal residue" evidence="2">
    <location>
        <position position="1"/>
    </location>
</feature>
<feature type="compositionally biased region" description="Basic and acidic residues" evidence="1">
    <location>
        <begin position="11"/>
        <end position="21"/>
    </location>
</feature>
<dbReference type="EMBL" id="AP015039">
    <property type="protein sequence ID" value="BAT90627.1"/>
    <property type="molecule type" value="Genomic_DNA"/>
</dbReference>
<evidence type="ECO:0000256" key="1">
    <source>
        <dbReference type="SAM" id="MobiDB-lite"/>
    </source>
</evidence>
<organism evidence="2 3">
    <name type="scientific">Vigna angularis var. angularis</name>
    <dbReference type="NCBI Taxonomy" id="157739"/>
    <lineage>
        <taxon>Eukaryota</taxon>
        <taxon>Viridiplantae</taxon>
        <taxon>Streptophyta</taxon>
        <taxon>Embryophyta</taxon>
        <taxon>Tracheophyta</taxon>
        <taxon>Spermatophyta</taxon>
        <taxon>Magnoliopsida</taxon>
        <taxon>eudicotyledons</taxon>
        <taxon>Gunneridae</taxon>
        <taxon>Pentapetalae</taxon>
        <taxon>rosids</taxon>
        <taxon>fabids</taxon>
        <taxon>Fabales</taxon>
        <taxon>Fabaceae</taxon>
        <taxon>Papilionoideae</taxon>
        <taxon>50 kb inversion clade</taxon>
        <taxon>NPAAA clade</taxon>
        <taxon>indigoferoid/millettioid clade</taxon>
        <taxon>Phaseoleae</taxon>
        <taxon>Vigna</taxon>
    </lineage>
</organism>
<sequence length="69" mass="7861">SVSGHQMMELHPLHPELKNSVENDITVDDENSQTTQSRTLQSLSFTPARFFHYLISFLSSLEPEDLSVK</sequence>
<protein>
    <submittedName>
        <fullName evidence="2">Uncharacterized protein</fullName>
    </submittedName>
</protein>